<evidence type="ECO:0000313" key="6">
    <source>
        <dbReference type="Proteomes" id="UP001306508"/>
    </source>
</evidence>
<protein>
    <recommendedName>
        <fullName evidence="4">SH3 domain-containing protein</fullName>
    </recommendedName>
</protein>
<feature type="compositionally biased region" description="Basic and acidic residues" evidence="3">
    <location>
        <begin position="159"/>
        <end position="185"/>
    </location>
</feature>
<feature type="compositionally biased region" description="Acidic residues" evidence="3">
    <location>
        <begin position="312"/>
        <end position="340"/>
    </location>
</feature>
<feature type="region of interest" description="Disordered" evidence="3">
    <location>
        <begin position="483"/>
        <end position="513"/>
    </location>
</feature>
<gene>
    <name evidence="5" type="ORF">RI543_003258</name>
</gene>
<feature type="region of interest" description="Disordered" evidence="3">
    <location>
        <begin position="155"/>
        <end position="214"/>
    </location>
</feature>
<feature type="region of interest" description="Disordered" evidence="3">
    <location>
        <begin position="440"/>
        <end position="460"/>
    </location>
</feature>
<organism evidence="5 6">
    <name type="scientific">Arxiozyma heterogenica</name>
    <dbReference type="NCBI Taxonomy" id="278026"/>
    <lineage>
        <taxon>Eukaryota</taxon>
        <taxon>Fungi</taxon>
        <taxon>Dikarya</taxon>
        <taxon>Ascomycota</taxon>
        <taxon>Saccharomycotina</taxon>
        <taxon>Saccharomycetes</taxon>
        <taxon>Saccharomycetales</taxon>
        <taxon>Saccharomycetaceae</taxon>
        <taxon>Arxiozyma</taxon>
    </lineage>
</organism>
<keyword evidence="6" id="KW-1185">Reference proteome</keyword>
<feature type="region of interest" description="Disordered" evidence="3">
    <location>
        <begin position="239"/>
        <end position="273"/>
    </location>
</feature>
<dbReference type="GO" id="GO:0051286">
    <property type="term" value="C:cell tip"/>
    <property type="evidence" value="ECO:0007669"/>
    <property type="project" value="TreeGrafter"/>
</dbReference>
<dbReference type="SMART" id="SM00326">
    <property type="entry name" value="SH3"/>
    <property type="match status" value="1"/>
</dbReference>
<feature type="region of interest" description="Disordered" evidence="3">
    <location>
        <begin position="295"/>
        <end position="350"/>
    </location>
</feature>
<feature type="compositionally biased region" description="Acidic residues" evidence="3">
    <location>
        <begin position="500"/>
        <end position="511"/>
    </location>
</feature>
<feature type="region of interest" description="Disordered" evidence="3">
    <location>
        <begin position="56"/>
        <end position="81"/>
    </location>
</feature>
<evidence type="ECO:0000259" key="4">
    <source>
        <dbReference type="PROSITE" id="PS50002"/>
    </source>
</evidence>
<dbReference type="PANTHER" id="PTHR47775:SF1">
    <property type="entry name" value="BUD SITE SELECTION PROTEIN 14"/>
    <property type="match status" value="1"/>
</dbReference>
<feature type="domain" description="SH3" evidence="4">
    <location>
        <begin position="349"/>
        <end position="410"/>
    </location>
</feature>
<feature type="region of interest" description="Disordered" evidence="3">
    <location>
        <begin position="699"/>
        <end position="722"/>
    </location>
</feature>
<dbReference type="GO" id="GO:0015630">
    <property type="term" value="C:microtubule cytoskeleton"/>
    <property type="evidence" value="ECO:0007669"/>
    <property type="project" value="TreeGrafter"/>
</dbReference>
<proteinExistence type="predicted"/>
<dbReference type="InterPro" id="IPR001452">
    <property type="entry name" value="SH3_domain"/>
</dbReference>
<evidence type="ECO:0000256" key="2">
    <source>
        <dbReference type="PROSITE-ProRule" id="PRU00192"/>
    </source>
</evidence>
<dbReference type="AlphaFoldDB" id="A0AAN7WN35"/>
<feature type="region of interest" description="Disordered" evidence="3">
    <location>
        <begin position="104"/>
        <end position="137"/>
    </location>
</feature>
<keyword evidence="1 2" id="KW-0728">SH3 domain</keyword>
<dbReference type="PROSITE" id="PS50002">
    <property type="entry name" value="SH3"/>
    <property type="match status" value="1"/>
</dbReference>
<feature type="compositionally biased region" description="Polar residues" evidence="3">
    <location>
        <begin position="658"/>
        <end position="667"/>
    </location>
</feature>
<reference evidence="6" key="1">
    <citation type="submission" date="2023-07" db="EMBL/GenBank/DDBJ databases">
        <title>A draft genome of Kazachstania heterogenica Y-27499.</title>
        <authorList>
            <person name="Donic C."/>
            <person name="Kralova J.S."/>
            <person name="Fidel L."/>
            <person name="Ben-Dor S."/>
            <person name="Jung S."/>
        </authorList>
    </citation>
    <scope>NUCLEOTIDE SEQUENCE [LARGE SCALE GENOMIC DNA]</scope>
    <source>
        <strain evidence="6">Y27499</strain>
    </source>
</reference>
<dbReference type="GO" id="GO:0008104">
    <property type="term" value="P:intracellular protein localization"/>
    <property type="evidence" value="ECO:0007669"/>
    <property type="project" value="TreeGrafter"/>
</dbReference>
<dbReference type="InterPro" id="IPR036028">
    <property type="entry name" value="SH3-like_dom_sf"/>
</dbReference>
<dbReference type="EMBL" id="JAWIZZ010000047">
    <property type="protein sequence ID" value="KAK5779367.1"/>
    <property type="molecule type" value="Genomic_DNA"/>
</dbReference>
<feature type="compositionally biased region" description="Low complexity" evidence="3">
    <location>
        <begin position="71"/>
        <end position="81"/>
    </location>
</feature>
<dbReference type="Proteomes" id="UP001306508">
    <property type="component" value="Unassembled WGS sequence"/>
</dbReference>
<name>A0AAN7WN35_9SACH</name>
<dbReference type="Pfam" id="PF00018">
    <property type="entry name" value="SH3_1"/>
    <property type="match status" value="1"/>
</dbReference>
<feature type="compositionally biased region" description="Basic and acidic residues" evidence="3">
    <location>
        <begin position="295"/>
        <end position="308"/>
    </location>
</feature>
<evidence type="ECO:0000313" key="5">
    <source>
        <dbReference type="EMBL" id="KAK5779367.1"/>
    </source>
</evidence>
<feature type="region of interest" description="Disordered" evidence="3">
    <location>
        <begin position="625"/>
        <end position="669"/>
    </location>
</feature>
<comment type="caution">
    <text evidence="5">The sequence shown here is derived from an EMBL/GenBank/DDBJ whole genome shotgun (WGS) entry which is preliminary data.</text>
</comment>
<dbReference type="SUPFAM" id="SSF50044">
    <property type="entry name" value="SH3-domain"/>
    <property type="match status" value="1"/>
</dbReference>
<accession>A0AAN7WN35</accession>
<evidence type="ECO:0000256" key="3">
    <source>
        <dbReference type="SAM" id="MobiDB-lite"/>
    </source>
</evidence>
<dbReference type="GO" id="GO:0030950">
    <property type="term" value="P:establishment or maintenance of actin cytoskeleton polarity"/>
    <property type="evidence" value="ECO:0007669"/>
    <property type="project" value="TreeGrafter"/>
</dbReference>
<sequence>MIEETIRKQSTIAALSKASILHDPTLVEDLSELRSLQRIINEEDEESVSGSVMITKRAPPTNGMNTNVTHSNNDNDVSSKNKVNTNIEEIDSKQSRITSFASSNYSSDSIQTNMNQDNTQDQEHKQQPISSNKIDLSNKDNIDFLKSKLDKQMSTINSRQKDDHYHKNSILDKKEVNETVLKKENDDENSENDGHSENDENEDADENDYDLNMEYSDSDFEDNLEQRMMHLDIESDVTPLNLKGSTTTPLQSGSTTPTYKYSDEENNNSLNEVTTSQKIIEDLNINNKKYRKDLDKEAKEDNESKIITDNDNSNEEDENDQEESEEEEEEEGEFEDEEEYQSLPPPQELDPDKLYALYAFNGPDPSHCQLEQDEPCILLNDEDAYWWLIKRCKDNNIGFAPAEILETFPERLARLNCWKNENMTSSAINSLQSLDMINQTEKEQQEQLETKKSSNLKLPYKSNKNEKSVSFSNIVSYANRYFNETSENEDDDTTKKINNNDDDDSNVDDNYTDSNDKIALKIIEDKKVSRYSHIDEFTNEVISYKKRDDFDENNSDIVSDVSFSTGYSQPLNIVKIRESKSIKNIHDEIINEKPKGNETENEKSSNIQGLGIKELNLGKKFETADPKLNGIKNTRENNDNNNNLHKTKKGELEKPDSNSKQSNSNTSDLHKIFEAPIVPFGENNSNKMKESTSDYSISTIGEFSPSSSEWTNDSPNLKNIDNIDSSNLATEEKEYNDKSESSHIPSTKTVRDILKLVKDANLSPKNEVNELENTLEGQSDDVGIDEDMNDNIINNNGEVSNEFKLSANKISDNTSTLSTESNTVSSINNEFEIYMDNKELQMSTTSVASYNSLHKNQKNSDMSNVRQISDNNLTVDYTEGQYSTTSTIGFKHPLVQEMYDPILNRIDILMNQIDDIIRR</sequence>
<dbReference type="PANTHER" id="PTHR47775">
    <property type="entry name" value="BUD SITE SELECTION PROTEIN 14"/>
    <property type="match status" value="1"/>
</dbReference>
<feature type="compositionally biased region" description="Basic and acidic residues" evidence="3">
    <location>
        <begin position="440"/>
        <end position="452"/>
    </location>
</feature>
<feature type="compositionally biased region" description="Polar residues" evidence="3">
    <location>
        <begin position="243"/>
        <end position="259"/>
    </location>
</feature>
<dbReference type="InterPro" id="IPR053039">
    <property type="entry name" value="Polarity_Bud-Selection_Reg"/>
</dbReference>
<evidence type="ECO:0000256" key="1">
    <source>
        <dbReference type="ARBA" id="ARBA00022443"/>
    </source>
</evidence>
<feature type="compositionally biased region" description="Acidic residues" evidence="3">
    <location>
        <begin position="199"/>
        <end position="214"/>
    </location>
</feature>